<organism evidence="1 2">
    <name type="scientific">Cereibacter sphaeroides</name>
    <name type="common">Rhodobacter sphaeroides</name>
    <dbReference type="NCBI Taxonomy" id="1063"/>
    <lineage>
        <taxon>Bacteria</taxon>
        <taxon>Pseudomonadati</taxon>
        <taxon>Pseudomonadota</taxon>
        <taxon>Alphaproteobacteria</taxon>
        <taxon>Rhodobacterales</taxon>
        <taxon>Paracoccaceae</taxon>
        <taxon>Cereibacter</taxon>
    </lineage>
</organism>
<sequence>MKRPLLDPEETQPSLYDPTPVDEDLWFAGPDLEDDVFAPPLPRAERTDLLRVVEWRRAEAALAADLARATQRLGAFEERLRRTPAGVRERLAVLEASELSWWAGDRVTPDRLSLWMSLRLSGAQEDSLALTRAGWAARRLVSGPGPEAGLASFLGRGETTERMMDWAEIEEASAGMHPISRAAMGFHGWSQIAGGPGSARIEAAVVAARAAGTSGQSEAFLPLASGGSTALRPGGSPEERLRRWYAGAERATLALLRDLDRLEDWRGRALDDIASLSGRTAPRLIQALCRWPLLSVPVAEAETGASRAAVQRNLERLADLGLIREVTGQERFRLWTAAVQK</sequence>
<gene>
    <name evidence="1" type="ORF">D1114_05765</name>
</gene>
<evidence type="ECO:0008006" key="3">
    <source>
        <dbReference type="Google" id="ProtNLM"/>
    </source>
</evidence>
<protein>
    <recommendedName>
        <fullName evidence="3">HTH DNA binding domain-containing protein</fullName>
    </recommendedName>
</protein>
<dbReference type="EMBL" id="QWGP01000004">
    <property type="protein sequence ID" value="RHZ96967.1"/>
    <property type="molecule type" value="Genomic_DNA"/>
</dbReference>
<name>A0AAX1UP12_CERSP</name>
<comment type="caution">
    <text evidence="1">The sequence shown here is derived from an EMBL/GenBank/DDBJ whole genome shotgun (WGS) entry which is preliminary data.</text>
</comment>
<dbReference type="RefSeq" id="WP_118999538.1">
    <property type="nucleotide sequence ID" value="NZ_QWGP01000004.1"/>
</dbReference>
<accession>A0AAX1UP12</accession>
<dbReference type="AlphaFoldDB" id="A0AAX1UP12"/>
<evidence type="ECO:0000313" key="1">
    <source>
        <dbReference type="EMBL" id="RHZ96967.1"/>
    </source>
</evidence>
<evidence type="ECO:0000313" key="2">
    <source>
        <dbReference type="Proteomes" id="UP000266305"/>
    </source>
</evidence>
<reference evidence="1 2" key="1">
    <citation type="submission" date="2018-08" db="EMBL/GenBank/DDBJ databases">
        <title>Draft genome sequence of Rhodobacter sphaeroides FY.</title>
        <authorList>
            <person name="Rayyan A."/>
            <person name="Meyer T.E."/>
            <person name="Kyndt J.A."/>
        </authorList>
    </citation>
    <scope>NUCLEOTIDE SEQUENCE [LARGE SCALE GENOMIC DNA]</scope>
    <source>
        <strain evidence="1 2">FY</strain>
    </source>
</reference>
<proteinExistence type="predicted"/>
<dbReference type="Proteomes" id="UP000266305">
    <property type="component" value="Unassembled WGS sequence"/>
</dbReference>